<accession>A0A6H5GI10</accession>
<evidence type="ECO:0000256" key="2">
    <source>
        <dbReference type="SAM" id="SignalP"/>
    </source>
</evidence>
<reference evidence="3 4" key="1">
    <citation type="submission" date="2020-02" db="EMBL/GenBank/DDBJ databases">
        <authorList>
            <person name="Ferguson B K."/>
        </authorList>
    </citation>
    <scope>NUCLEOTIDE SEQUENCE [LARGE SCALE GENOMIC DNA]</scope>
</reference>
<sequence length="198" mass="24470">MRSWPTGIFLILTLLRYKNLNTSTDGIRCPKYSRSGRRWQWLPQLQLQQTLLSPAARVKERVVQERPPRALLPVQLPRRQRHLRNQRLTYRMRRLTKNRQQLKHLQLNQLLTRIQTLHQTHPRRAQDRPHPQRRQNLRWKMPSRKSTPWKRNPRTRLLKKRLKSSPKMAKRKGRRLTMLTRRRRHLWPRSKTRKRKKR</sequence>
<evidence type="ECO:0000256" key="1">
    <source>
        <dbReference type="SAM" id="MobiDB-lite"/>
    </source>
</evidence>
<feature type="compositionally biased region" description="Basic residues" evidence="1">
    <location>
        <begin position="131"/>
        <end position="198"/>
    </location>
</feature>
<protein>
    <submittedName>
        <fullName evidence="3">Uncharacterized protein</fullName>
    </submittedName>
</protein>
<feature type="signal peptide" evidence="2">
    <location>
        <begin position="1"/>
        <end position="20"/>
    </location>
</feature>
<dbReference type="AlphaFoldDB" id="A0A6H5GI10"/>
<dbReference type="Proteomes" id="UP000479000">
    <property type="component" value="Unassembled WGS sequence"/>
</dbReference>
<organism evidence="3 4">
    <name type="scientific">Nesidiocoris tenuis</name>
    <dbReference type="NCBI Taxonomy" id="355587"/>
    <lineage>
        <taxon>Eukaryota</taxon>
        <taxon>Metazoa</taxon>
        <taxon>Ecdysozoa</taxon>
        <taxon>Arthropoda</taxon>
        <taxon>Hexapoda</taxon>
        <taxon>Insecta</taxon>
        <taxon>Pterygota</taxon>
        <taxon>Neoptera</taxon>
        <taxon>Paraneoptera</taxon>
        <taxon>Hemiptera</taxon>
        <taxon>Heteroptera</taxon>
        <taxon>Panheteroptera</taxon>
        <taxon>Cimicomorpha</taxon>
        <taxon>Miridae</taxon>
        <taxon>Dicyphina</taxon>
        <taxon>Nesidiocoris</taxon>
    </lineage>
</organism>
<feature type="chain" id="PRO_5026017711" evidence="2">
    <location>
        <begin position="21"/>
        <end position="198"/>
    </location>
</feature>
<feature type="region of interest" description="Disordered" evidence="1">
    <location>
        <begin position="119"/>
        <end position="198"/>
    </location>
</feature>
<keyword evidence="2" id="KW-0732">Signal</keyword>
<evidence type="ECO:0000313" key="3">
    <source>
        <dbReference type="EMBL" id="CAB0002662.1"/>
    </source>
</evidence>
<dbReference type="EMBL" id="CADCXU010012790">
    <property type="protein sequence ID" value="CAB0002662.1"/>
    <property type="molecule type" value="Genomic_DNA"/>
</dbReference>
<evidence type="ECO:0000313" key="4">
    <source>
        <dbReference type="Proteomes" id="UP000479000"/>
    </source>
</evidence>
<name>A0A6H5GI10_9HEMI</name>
<proteinExistence type="predicted"/>
<keyword evidence="4" id="KW-1185">Reference proteome</keyword>
<gene>
    <name evidence="3" type="ORF">NTEN_LOCUS8449</name>
</gene>